<protein>
    <submittedName>
        <fullName evidence="1">DUF3576 domain-containing protein</fullName>
    </submittedName>
</protein>
<dbReference type="InterPro" id="IPR021959">
    <property type="entry name" value="DUF3576"/>
</dbReference>
<evidence type="ECO:0000313" key="1">
    <source>
        <dbReference type="EMBL" id="QIE56282.1"/>
    </source>
</evidence>
<accession>A0A7L5BX14</accession>
<keyword evidence="2" id="KW-1185">Reference proteome</keyword>
<dbReference type="Proteomes" id="UP000503336">
    <property type="component" value="Chromosome"/>
</dbReference>
<sequence>MDARDSLGGGFGTQNTSRVSDIFDYNATSGATGDGLTPVNRHLWRASLDTLSYLPLASTDPFTGVIATDWAASPEAPGERFKVTAYVKSPALAANSLQVAVFREVRDEDGSWTTAPVTGTTARQLEDAILLRARELKIEEREAS</sequence>
<dbReference type="Pfam" id="PF12100">
    <property type="entry name" value="DUF3576"/>
    <property type="match status" value="1"/>
</dbReference>
<dbReference type="KEGG" id="hdh:G5B40_12910"/>
<evidence type="ECO:0000313" key="2">
    <source>
        <dbReference type="Proteomes" id="UP000503336"/>
    </source>
</evidence>
<proteinExistence type="predicted"/>
<dbReference type="EMBL" id="CP049056">
    <property type="protein sequence ID" value="QIE56282.1"/>
    <property type="molecule type" value="Genomic_DNA"/>
</dbReference>
<dbReference type="AlphaFoldDB" id="A0A7L5BX14"/>
<name>A0A7L5BX14_9RHOB</name>
<organism evidence="1 2">
    <name type="scientific">Pikeienuella piscinae</name>
    <dbReference type="NCBI Taxonomy" id="2748098"/>
    <lineage>
        <taxon>Bacteria</taxon>
        <taxon>Pseudomonadati</taxon>
        <taxon>Pseudomonadota</taxon>
        <taxon>Alphaproteobacteria</taxon>
        <taxon>Rhodobacterales</taxon>
        <taxon>Paracoccaceae</taxon>
        <taxon>Pikeienuella</taxon>
    </lineage>
</organism>
<gene>
    <name evidence="1" type="ORF">G5B40_12910</name>
</gene>
<dbReference type="RefSeq" id="WP_165099314.1">
    <property type="nucleotide sequence ID" value="NZ_CP049056.1"/>
</dbReference>
<reference evidence="1 2" key="1">
    <citation type="submission" date="2020-02" db="EMBL/GenBank/DDBJ databases">
        <title>complete genome sequence of Rhodobacteraceae bacterium.</title>
        <authorList>
            <person name="Park J."/>
            <person name="Kim Y.-S."/>
            <person name="Kim K.-H."/>
        </authorList>
    </citation>
    <scope>NUCLEOTIDE SEQUENCE [LARGE SCALE GENOMIC DNA]</scope>
    <source>
        <strain evidence="1 2">RR4-56</strain>
    </source>
</reference>